<name>A0ABQ1Q232_9BACI</name>
<dbReference type="EMBL" id="BMIN01000005">
    <property type="protein sequence ID" value="GGD09826.1"/>
    <property type="molecule type" value="Genomic_DNA"/>
</dbReference>
<feature type="signal peptide" evidence="1">
    <location>
        <begin position="1"/>
        <end position="30"/>
    </location>
</feature>
<gene>
    <name evidence="2" type="ORF">GCM10011389_16660</name>
</gene>
<evidence type="ECO:0000313" key="2">
    <source>
        <dbReference type="EMBL" id="GGD09826.1"/>
    </source>
</evidence>
<keyword evidence="1" id="KW-0732">Signal</keyword>
<organism evidence="2 3">
    <name type="scientific">Pontibacillus salipaludis</name>
    <dbReference type="NCBI Taxonomy" id="1697394"/>
    <lineage>
        <taxon>Bacteria</taxon>
        <taxon>Bacillati</taxon>
        <taxon>Bacillota</taxon>
        <taxon>Bacilli</taxon>
        <taxon>Bacillales</taxon>
        <taxon>Bacillaceae</taxon>
        <taxon>Pontibacillus</taxon>
    </lineage>
</organism>
<keyword evidence="3" id="KW-1185">Reference proteome</keyword>
<proteinExistence type="predicted"/>
<accession>A0ABQ1Q232</accession>
<dbReference type="Proteomes" id="UP000642571">
    <property type="component" value="Unassembled WGS sequence"/>
</dbReference>
<protein>
    <recommendedName>
        <fullName evidence="4">Porin</fullName>
    </recommendedName>
</protein>
<evidence type="ECO:0000313" key="3">
    <source>
        <dbReference type="Proteomes" id="UP000642571"/>
    </source>
</evidence>
<sequence length="48" mass="5136">MEKAKKIGIVSAFALGLLAGSFSVPTNAEAYPACEPHHTDCPSDPWNY</sequence>
<evidence type="ECO:0008006" key="4">
    <source>
        <dbReference type="Google" id="ProtNLM"/>
    </source>
</evidence>
<comment type="caution">
    <text evidence="2">The sequence shown here is derived from an EMBL/GenBank/DDBJ whole genome shotgun (WGS) entry which is preliminary data.</text>
</comment>
<dbReference type="RefSeq" id="WP_188652678.1">
    <property type="nucleotide sequence ID" value="NZ_BMIN01000005.1"/>
</dbReference>
<feature type="chain" id="PRO_5047438033" description="Porin" evidence="1">
    <location>
        <begin position="31"/>
        <end position="48"/>
    </location>
</feature>
<evidence type="ECO:0000256" key="1">
    <source>
        <dbReference type="SAM" id="SignalP"/>
    </source>
</evidence>
<reference evidence="3" key="1">
    <citation type="journal article" date="2019" name="Int. J. Syst. Evol. Microbiol.">
        <title>The Global Catalogue of Microorganisms (GCM) 10K type strain sequencing project: providing services to taxonomists for standard genome sequencing and annotation.</title>
        <authorList>
            <consortium name="The Broad Institute Genomics Platform"/>
            <consortium name="The Broad Institute Genome Sequencing Center for Infectious Disease"/>
            <person name="Wu L."/>
            <person name="Ma J."/>
        </authorList>
    </citation>
    <scope>NUCLEOTIDE SEQUENCE [LARGE SCALE GENOMIC DNA]</scope>
    <source>
        <strain evidence="3">CGMCC 1.15353</strain>
    </source>
</reference>